<proteinExistence type="predicted"/>
<evidence type="ECO:0000313" key="1">
    <source>
        <dbReference type="EMBL" id="QQA01121.1"/>
    </source>
</evidence>
<dbReference type="SFLD" id="SFLDG01129">
    <property type="entry name" value="C1.5:_HAD__Beta-PGM__Phosphata"/>
    <property type="match status" value="1"/>
</dbReference>
<dbReference type="RefSeq" id="WP_198442713.1">
    <property type="nucleotide sequence ID" value="NZ_CBCSHE010000030.1"/>
</dbReference>
<dbReference type="Gene3D" id="3.40.50.1000">
    <property type="entry name" value="HAD superfamily/HAD-like"/>
    <property type="match status" value="1"/>
</dbReference>
<dbReference type="InterPro" id="IPR023214">
    <property type="entry name" value="HAD_sf"/>
</dbReference>
<keyword evidence="1" id="KW-0378">Hydrolase</keyword>
<dbReference type="Pfam" id="PF13419">
    <property type="entry name" value="HAD_2"/>
    <property type="match status" value="1"/>
</dbReference>
<sequence length="212" mass="23547">MIKGCIFDLDGTLLDSMKFWIDCGKNFVLKNNLVPEEGLSKKLFCMSLNDGNAYLQKKYFPDSSAEEVGKGVAAEIADAYKYSVEPKSGARELLERLYTKKIKCALATATPRNLFEPAFERLGLTKYFSVILTCPELNTHKDVPLIYEKSAQLLGTHPGETAVFEDALFAATTAARAGFYTVGVFDELSADDSFEMKKICNEYLKTPGDFVI</sequence>
<dbReference type="PRINTS" id="PR00413">
    <property type="entry name" value="HADHALOGNASE"/>
</dbReference>
<dbReference type="CDD" id="cd07505">
    <property type="entry name" value="HAD_BPGM-like"/>
    <property type="match status" value="1"/>
</dbReference>
<dbReference type="PANTHER" id="PTHR18901">
    <property type="entry name" value="2-DEOXYGLUCOSE-6-PHOSPHATE PHOSPHATASE 2"/>
    <property type="match status" value="1"/>
</dbReference>
<organism evidence="1 2">
    <name type="scientific">Treponema peruense</name>
    <dbReference type="NCBI Taxonomy" id="2787628"/>
    <lineage>
        <taxon>Bacteria</taxon>
        <taxon>Pseudomonadati</taxon>
        <taxon>Spirochaetota</taxon>
        <taxon>Spirochaetia</taxon>
        <taxon>Spirochaetales</taxon>
        <taxon>Treponemataceae</taxon>
        <taxon>Treponema</taxon>
    </lineage>
</organism>
<dbReference type="PANTHER" id="PTHR18901:SF38">
    <property type="entry name" value="PSEUDOURIDINE-5'-PHOSPHATASE"/>
    <property type="match status" value="1"/>
</dbReference>
<dbReference type="AlphaFoldDB" id="A0A7T3V579"/>
<keyword evidence="2" id="KW-1185">Reference proteome</keyword>
<dbReference type="Gene3D" id="1.10.150.240">
    <property type="entry name" value="Putative phosphatase, domain 2"/>
    <property type="match status" value="1"/>
</dbReference>
<dbReference type="SFLD" id="SFLDS00003">
    <property type="entry name" value="Haloacid_Dehalogenase"/>
    <property type="match status" value="1"/>
</dbReference>
<gene>
    <name evidence="1" type="ORF">IWA51_00365</name>
</gene>
<dbReference type="InterPro" id="IPR023198">
    <property type="entry name" value="PGP-like_dom2"/>
</dbReference>
<accession>A0A7T3V579</accession>
<dbReference type="GO" id="GO:0016791">
    <property type="term" value="F:phosphatase activity"/>
    <property type="evidence" value="ECO:0007669"/>
    <property type="project" value="TreeGrafter"/>
</dbReference>
<dbReference type="EMBL" id="CP064936">
    <property type="protein sequence ID" value="QQA01121.1"/>
    <property type="molecule type" value="Genomic_DNA"/>
</dbReference>
<dbReference type="InterPro" id="IPR006439">
    <property type="entry name" value="HAD-SF_hydro_IA"/>
</dbReference>
<protein>
    <submittedName>
        <fullName evidence="1">HAD family hydrolase</fullName>
    </submittedName>
</protein>
<dbReference type="SUPFAM" id="SSF56784">
    <property type="entry name" value="HAD-like"/>
    <property type="match status" value="1"/>
</dbReference>
<dbReference type="Proteomes" id="UP000595224">
    <property type="component" value="Chromosome"/>
</dbReference>
<dbReference type="InterPro" id="IPR036412">
    <property type="entry name" value="HAD-like_sf"/>
</dbReference>
<reference evidence="1 2" key="1">
    <citation type="submission" date="2020-11" db="EMBL/GenBank/DDBJ databases">
        <title>Treponema Peruensis nv. sp., first commensal Treponema isolated from human feces.</title>
        <authorList>
            <person name="Belkhou C."/>
            <person name="Raes J."/>
        </authorList>
    </citation>
    <scope>NUCLEOTIDE SEQUENCE [LARGE SCALE GENOMIC DNA]</scope>
    <source>
        <strain evidence="1 2">RCC2812</strain>
    </source>
</reference>
<dbReference type="InterPro" id="IPR041492">
    <property type="entry name" value="HAD_2"/>
</dbReference>
<name>A0A7T3V579_9SPIR</name>
<evidence type="ECO:0000313" key="2">
    <source>
        <dbReference type="Proteomes" id="UP000595224"/>
    </source>
</evidence>
<dbReference type="NCBIfam" id="TIGR01509">
    <property type="entry name" value="HAD-SF-IA-v3"/>
    <property type="match status" value="1"/>
</dbReference>
<dbReference type="KEGG" id="tper:IWA51_00365"/>